<accession>A0A917T6M7</accession>
<evidence type="ECO:0000256" key="2">
    <source>
        <dbReference type="SAM" id="Phobius"/>
    </source>
</evidence>
<feature type="region of interest" description="Disordered" evidence="1">
    <location>
        <begin position="92"/>
        <end position="125"/>
    </location>
</feature>
<organism evidence="3 4">
    <name type="scientific">Nakamurella endophytica</name>
    <dbReference type="NCBI Taxonomy" id="1748367"/>
    <lineage>
        <taxon>Bacteria</taxon>
        <taxon>Bacillati</taxon>
        <taxon>Actinomycetota</taxon>
        <taxon>Actinomycetes</taxon>
        <taxon>Nakamurellales</taxon>
        <taxon>Nakamurellaceae</taxon>
        <taxon>Nakamurella</taxon>
    </lineage>
</organism>
<dbReference type="Proteomes" id="UP000655208">
    <property type="component" value="Unassembled WGS sequence"/>
</dbReference>
<gene>
    <name evidence="3" type="ORF">GCM10011594_34250</name>
</gene>
<keyword evidence="2" id="KW-0812">Transmembrane</keyword>
<feature type="compositionally biased region" description="Low complexity" evidence="1">
    <location>
        <begin position="97"/>
        <end position="110"/>
    </location>
</feature>
<reference evidence="3" key="1">
    <citation type="journal article" date="2014" name="Int. J. Syst. Evol. Microbiol.">
        <title>Complete genome sequence of Corynebacterium casei LMG S-19264T (=DSM 44701T), isolated from a smear-ripened cheese.</title>
        <authorList>
            <consortium name="US DOE Joint Genome Institute (JGI-PGF)"/>
            <person name="Walter F."/>
            <person name="Albersmeier A."/>
            <person name="Kalinowski J."/>
            <person name="Ruckert C."/>
        </authorList>
    </citation>
    <scope>NUCLEOTIDE SEQUENCE</scope>
    <source>
        <strain evidence="3">CGMCC 4.7308</strain>
    </source>
</reference>
<dbReference type="Pfam" id="PF11239">
    <property type="entry name" value="DUF3040"/>
    <property type="match status" value="1"/>
</dbReference>
<feature type="transmembrane region" description="Helical" evidence="2">
    <location>
        <begin position="65"/>
        <end position="87"/>
    </location>
</feature>
<keyword evidence="4" id="KW-1185">Reference proteome</keyword>
<evidence type="ECO:0000313" key="4">
    <source>
        <dbReference type="Proteomes" id="UP000655208"/>
    </source>
</evidence>
<dbReference type="EMBL" id="BMNA01000009">
    <property type="protein sequence ID" value="GGM11451.1"/>
    <property type="molecule type" value="Genomic_DNA"/>
</dbReference>
<reference evidence="3" key="2">
    <citation type="submission" date="2020-09" db="EMBL/GenBank/DDBJ databases">
        <authorList>
            <person name="Sun Q."/>
            <person name="Zhou Y."/>
        </authorList>
    </citation>
    <scope>NUCLEOTIDE SEQUENCE</scope>
    <source>
        <strain evidence="3">CGMCC 4.7308</strain>
    </source>
</reference>
<evidence type="ECO:0000256" key="1">
    <source>
        <dbReference type="SAM" id="MobiDB-lite"/>
    </source>
</evidence>
<comment type="caution">
    <text evidence="3">The sequence shown here is derived from an EMBL/GenBank/DDBJ whole genome shotgun (WGS) entry which is preliminary data.</text>
</comment>
<dbReference type="AlphaFoldDB" id="A0A917T6M7"/>
<sequence>MPLSEHEQRMLEEIERALYQDDPKFATSVNVGRLRRRRPILAGVAFVIGLLMLVVGVIATQSVLALGVVVSVLGFFVMVGSVALFMFGQPGSRAAKTTSTENTRTSSSLSERMEERFRRRFDEQS</sequence>
<proteinExistence type="predicted"/>
<keyword evidence="2" id="KW-0472">Membrane</keyword>
<name>A0A917T6M7_9ACTN</name>
<keyword evidence="2" id="KW-1133">Transmembrane helix</keyword>
<evidence type="ECO:0008006" key="5">
    <source>
        <dbReference type="Google" id="ProtNLM"/>
    </source>
</evidence>
<feature type="transmembrane region" description="Helical" evidence="2">
    <location>
        <begin position="40"/>
        <end position="59"/>
    </location>
</feature>
<protein>
    <recommendedName>
        <fullName evidence="5">DUF3040 domain-containing protein</fullName>
    </recommendedName>
</protein>
<dbReference type="RefSeq" id="WP_188943643.1">
    <property type="nucleotide sequence ID" value="NZ_BMNA01000009.1"/>
</dbReference>
<feature type="compositionally biased region" description="Basic and acidic residues" evidence="1">
    <location>
        <begin position="111"/>
        <end position="125"/>
    </location>
</feature>
<evidence type="ECO:0000313" key="3">
    <source>
        <dbReference type="EMBL" id="GGM11451.1"/>
    </source>
</evidence>
<dbReference type="InterPro" id="IPR021401">
    <property type="entry name" value="DUF3040"/>
</dbReference>